<keyword evidence="5 7" id="KW-0472">Membrane</keyword>
<evidence type="ECO:0000313" key="10">
    <source>
        <dbReference type="Proteomes" id="UP000092582"/>
    </source>
</evidence>
<keyword evidence="4 7" id="KW-1133">Transmembrane helix</keyword>
<evidence type="ECO:0000259" key="8">
    <source>
        <dbReference type="Pfam" id="PF04138"/>
    </source>
</evidence>
<evidence type="ECO:0000256" key="4">
    <source>
        <dbReference type="ARBA" id="ARBA00022989"/>
    </source>
</evidence>
<reference evidence="9 10" key="1">
    <citation type="submission" date="2016-06" db="EMBL/GenBank/DDBJ databases">
        <title>Genome sequencing of Cryobacterium arcticum PAMC 27867.</title>
        <authorList>
            <person name="Lee J."/>
            <person name="Kim O.-S."/>
        </authorList>
    </citation>
    <scope>NUCLEOTIDE SEQUENCE [LARGE SCALE GENOMIC DNA]</scope>
    <source>
        <strain evidence="9 10">PAMC 27867</strain>
    </source>
</reference>
<dbReference type="GO" id="GO:0005886">
    <property type="term" value="C:plasma membrane"/>
    <property type="evidence" value="ECO:0007669"/>
    <property type="project" value="TreeGrafter"/>
</dbReference>
<accession>A0A1B1BG76</accession>
<evidence type="ECO:0000256" key="5">
    <source>
        <dbReference type="ARBA" id="ARBA00023136"/>
    </source>
</evidence>
<dbReference type="EMBL" id="CP016282">
    <property type="protein sequence ID" value="ANP71585.1"/>
    <property type="molecule type" value="Genomic_DNA"/>
</dbReference>
<evidence type="ECO:0000256" key="1">
    <source>
        <dbReference type="ARBA" id="ARBA00004141"/>
    </source>
</evidence>
<dbReference type="InterPro" id="IPR051401">
    <property type="entry name" value="GtrA_CellWall_Glycosyl"/>
</dbReference>
<dbReference type="Proteomes" id="UP000092582">
    <property type="component" value="Chromosome 1"/>
</dbReference>
<dbReference type="PANTHER" id="PTHR38459">
    <property type="entry name" value="PROPHAGE BACTOPRENOL-LINKED GLUCOSE TRANSLOCASE HOMOLOG"/>
    <property type="match status" value="1"/>
</dbReference>
<feature type="transmembrane region" description="Helical" evidence="7">
    <location>
        <begin position="92"/>
        <end position="114"/>
    </location>
</feature>
<keyword evidence="3 7" id="KW-0812">Transmembrane</keyword>
<proteinExistence type="inferred from homology"/>
<sequence length="182" mass="20108">MPRMTPRRHRLFAFAAQLAKFGMVGLVGFAVDVTVFNLLRSTIFSPENLDSGPIWAKVVSTVLAILANWVGNRYWTFSKNRQSQTLREGLEFFFVSFIGMGIGLACLWVSHYVLGYTSVVADNISSNVVGLLLGAAFRFVLYRYWVFAPDRRTRVTAPATAPVSGPVPATTGSLRLATRPES</sequence>
<comment type="similarity">
    <text evidence="2">Belongs to the GtrA family.</text>
</comment>
<evidence type="ECO:0000256" key="3">
    <source>
        <dbReference type="ARBA" id="ARBA00022692"/>
    </source>
</evidence>
<dbReference type="KEGG" id="cart:PA27867_0616"/>
<dbReference type="GO" id="GO:0000271">
    <property type="term" value="P:polysaccharide biosynthetic process"/>
    <property type="evidence" value="ECO:0007669"/>
    <property type="project" value="InterPro"/>
</dbReference>
<dbReference type="STRING" id="670052.PA27867_0616"/>
<protein>
    <submittedName>
        <fullName evidence="9">Membrane protein</fullName>
    </submittedName>
</protein>
<gene>
    <name evidence="9" type="ORF">PA27867_0616</name>
</gene>
<name>A0A1B1BG76_9MICO</name>
<dbReference type="Pfam" id="PF04138">
    <property type="entry name" value="GtrA_DPMS_TM"/>
    <property type="match status" value="1"/>
</dbReference>
<dbReference type="PANTHER" id="PTHR38459:SF1">
    <property type="entry name" value="PROPHAGE BACTOPRENOL-LINKED GLUCOSE TRANSLOCASE HOMOLOG"/>
    <property type="match status" value="1"/>
</dbReference>
<feature type="transmembrane region" description="Helical" evidence="7">
    <location>
        <begin position="54"/>
        <end position="71"/>
    </location>
</feature>
<evidence type="ECO:0000256" key="7">
    <source>
        <dbReference type="SAM" id="Phobius"/>
    </source>
</evidence>
<feature type="domain" description="GtrA/DPMS transmembrane" evidence="8">
    <location>
        <begin position="20"/>
        <end position="147"/>
    </location>
</feature>
<dbReference type="AlphaFoldDB" id="A0A1B1BG76"/>
<evidence type="ECO:0000313" key="9">
    <source>
        <dbReference type="EMBL" id="ANP71585.1"/>
    </source>
</evidence>
<dbReference type="InterPro" id="IPR007267">
    <property type="entry name" value="GtrA_DPMS_TM"/>
</dbReference>
<comment type="subcellular location">
    <subcellularLocation>
        <location evidence="1">Membrane</location>
        <topology evidence="1">Multi-pass membrane protein</topology>
    </subcellularLocation>
</comment>
<keyword evidence="10" id="KW-1185">Reference proteome</keyword>
<feature type="region of interest" description="Disordered" evidence="6">
    <location>
        <begin position="158"/>
        <end position="182"/>
    </location>
</feature>
<evidence type="ECO:0000256" key="2">
    <source>
        <dbReference type="ARBA" id="ARBA00009399"/>
    </source>
</evidence>
<organism evidence="9 10">
    <name type="scientific">Cryobacterium arcticum</name>
    <dbReference type="NCBI Taxonomy" id="670052"/>
    <lineage>
        <taxon>Bacteria</taxon>
        <taxon>Bacillati</taxon>
        <taxon>Actinomycetota</taxon>
        <taxon>Actinomycetes</taxon>
        <taxon>Micrococcales</taxon>
        <taxon>Microbacteriaceae</taxon>
        <taxon>Cryobacterium</taxon>
    </lineage>
</organism>
<evidence type="ECO:0000256" key="6">
    <source>
        <dbReference type="SAM" id="MobiDB-lite"/>
    </source>
</evidence>
<feature type="transmembrane region" description="Helical" evidence="7">
    <location>
        <begin position="126"/>
        <end position="145"/>
    </location>
</feature>